<dbReference type="Pfam" id="PF19457">
    <property type="entry name" value="DUF5994"/>
    <property type="match status" value="1"/>
</dbReference>
<reference evidence="1 2" key="1">
    <citation type="submission" date="2017-06" db="EMBL/GenBank/DDBJ databases">
        <authorList>
            <person name="Kim H.J."/>
            <person name="Triplett B.A."/>
        </authorList>
    </citation>
    <scope>NUCLEOTIDE SEQUENCE [LARGE SCALE GENOMIC DNA]</scope>
    <source>
        <strain evidence="1">FRACA_ARgP5</strain>
    </source>
</reference>
<accession>A0A2I2KYV7</accession>
<gene>
    <name evidence="1" type="ORF">FRACA_540026</name>
</gene>
<evidence type="ECO:0000313" key="1">
    <source>
        <dbReference type="EMBL" id="SNQ50840.1"/>
    </source>
</evidence>
<evidence type="ECO:0000313" key="2">
    <source>
        <dbReference type="Proteomes" id="UP000234331"/>
    </source>
</evidence>
<proteinExistence type="predicted"/>
<dbReference type="AlphaFoldDB" id="A0A2I2KYV7"/>
<dbReference type="InterPro" id="IPR046036">
    <property type="entry name" value="DUF5994"/>
</dbReference>
<protein>
    <submittedName>
        <fullName evidence="1">Uncharacterized protein</fullName>
    </submittedName>
</protein>
<dbReference type="EMBL" id="FZMO01000490">
    <property type="protein sequence ID" value="SNQ50840.1"/>
    <property type="molecule type" value="Genomic_DNA"/>
</dbReference>
<dbReference type="OrthoDB" id="3785441at2"/>
<sequence length="175" mass="18645">MTTGQITALLDHAESARFDDDGAPATLQGAVVGAPAGATPGDGRLSWAPARGQGSFDGAWWPRSWRLTSELPPLIAALSTAGETIRRMSVNGDTWTDIPHWFTALAYPPVKVSWYRTLDPHTVTLSGGNRPRLFLLVIPPQTALETADEVRRMATAGRLIGPAGQILRHAGATSP</sequence>
<dbReference type="RefSeq" id="WP_101834382.1">
    <property type="nucleotide sequence ID" value="NZ_FZMO01000490.1"/>
</dbReference>
<organism evidence="1 2">
    <name type="scientific">Frankia canadensis</name>
    <dbReference type="NCBI Taxonomy" id="1836972"/>
    <lineage>
        <taxon>Bacteria</taxon>
        <taxon>Bacillati</taxon>
        <taxon>Actinomycetota</taxon>
        <taxon>Actinomycetes</taxon>
        <taxon>Frankiales</taxon>
        <taxon>Frankiaceae</taxon>
        <taxon>Frankia</taxon>
    </lineage>
</organism>
<dbReference type="Proteomes" id="UP000234331">
    <property type="component" value="Unassembled WGS sequence"/>
</dbReference>
<name>A0A2I2KYV7_9ACTN</name>
<keyword evidence="2" id="KW-1185">Reference proteome</keyword>